<keyword evidence="3" id="KW-1185">Reference proteome</keyword>
<feature type="transmembrane region" description="Helical" evidence="1">
    <location>
        <begin position="166"/>
        <end position="188"/>
    </location>
</feature>
<reference evidence="2 3" key="1">
    <citation type="submission" date="2021-07" db="EMBL/GenBank/DDBJ databases">
        <title>Alteriqipengyuania abyssalis NZ-12B nov, sp.nov isolated from deep sea sponge in pacific ocean.</title>
        <authorList>
            <person name="Tareen S."/>
            <person name="Wink J."/>
        </authorList>
    </citation>
    <scope>NUCLEOTIDE SEQUENCE [LARGE SCALE GENOMIC DNA]</scope>
    <source>
        <strain evidence="2 3">NZ-12B</strain>
    </source>
</reference>
<keyword evidence="1" id="KW-0472">Membrane</keyword>
<evidence type="ECO:0000313" key="3">
    <source>
        <dbReference type="Proteomes" id="UP000759298"/>
    </source>
</evidence>
<evidence type="ECO:0008006" key="4">
    <source>
        <dbReference type="Google" id="ProtNLM"/>
    </source>
</evidence>
<dbReference type="RefSeq" id="WP_222824660.1">
    <property type="nucleotide sequence ID" value="NZ_JAHWXP010000002.1"/>
</dbReference>
<accession>A0ABS7PDC6</accession>
<feature type="transmembrane region" description="Helical" evidence="1">
    <location>
        <begin position="110"/>
        <end position="130"/>
    </location>
</feature>
<keyword evidence="1" id="KW-0812">Transmembrane</keyword>
<gene>
    <name evidence="2" type="ORF">KYN89_08470</name>
</gene>
<protein>
    <recommendedName>
        <fullName evidence="4">DUF2269 family protein</fullName>
    </recommendedName>
</protein>
<name>A0ABS7PDC6_9SPHN</name>
<sequence>MGEEVALHIGAADVSWGELWPLGIFALTVPVVLMLPWAAWHVRDWRIRKARAAGKTEIADILALDHGEDNSPRLPTALLLRAALTMIAWPALIIFQENFADELEHMMGEGWGFAAAMLTLAFITACAWMWEKVKRNALSPDELAALEEEEEHQRWMRSIDGDSMPGLFVAIAFGAAILAGIIFFVRAITPL</sequence>
<evidence type="ECO:0000313" key="2">
    <source>
        <dbReference type="EMBL" id="MBY8337083.1"/>
    </source>
</evidence>
<dbReference type="EMBL" id="JAHWXP010000002">
    <property type="protein sequence ID" value="MBY8337083.1"/>
    <property type="molecule type" value="Genomic_DNA"/>
</dbReference>
<organism evidence="2 3">
    <name type="scientific">Alteriqipengyuania abyssalis</name>
    <dbReference type="NCBI Taxonomy" id="2860200"/>
    <lineage>
        <taxon>Bacteria</taxon>
        <taxon>Pseudomonadati</taxon>
        <taxon>Pseudomonadota</taxon>
        <taxon>Alphaproteobacteria</taxon>
        <taxon>Sphingomonadales</taxon>
        <taxon>Erythrobacteraceae</taxon>
        <taxon>Alteriqipengyuania</taxon>
    </lineage>
</organism>
<feature type="transmembrane region" description="Helical" evidence="1">
    <location>
        <begin position="20"/>
        <end position="40"/>
    </location>
</feature>
<evidence type="ECO:0000256" key="1">
    <source>
        <dbReference type="SAM" id="Phobius"/>
    </source>
</evidence>
<dbReference type="Proteomes" id="UP000759298">
    <property type="component" value="Unassembled WGS sequence"/>
</dbReference>
<comment type="caution">
    <text evidence="2">The sequence shown here is derived from an EMBL/GenBank/DDBJ whole genome shotgun (WGS) entry which is preliminary data.</text>
</comment>
<feature type="transmembrane region" description="Helical" evidence="1">
    <location>
        <begin position="78"/>
        <end position="95"/>
    </location>
</feature>
<keyword evidence="1" id="KW-1133">Transmembrane helix</keyword>
<proteinExistence type="predicted"/>